<gene>
    <name evidence="4" type="ORF">B0T14DRAFT_105403</name>
</gene>
<dbReference type="EMBL" id="JAULSU010000002">
    <property type="protein sequence ID" value="KAK0626480.1"/>
    <property type="molecule type" value="Genomic_DNA"/>
</dbReference>
<reference evidence="4" key="1">
    <citation type="submission" date="2023-06" db="EMBL/GenBank/DDBJ databases">
        <title>Genome-scale phylogeny and comparative genomics of the fungal order Sordariales.</title>
        <authorList>
            <consortium name="Lawrence Berkeley National Laboratory"/>
            <person name="Hensen N."/>
            <person name="Bonometti L."/>
            <person name="Westerberg I."/>
            <person name="Brannstrom I.O."/>
            <person name="Guillou S."/>
            <person name="Cros-Aarteil S."/>
            <person name="Calhoun S."/>
            <person name="Haridas S."/>
            <person name="Kuo A."/>
            <person name="Mondo S."/>
            <person name="Pangilinan J."/>
            <person name="Riley R."/>
            <person name="Labutti K."/>
            <person name="Andreopoulos B."/>
            <person name="Lipzen A."/>
            <person name="Chen C."/>
            <person name="Yanf M."/>
            <person name="Daum C."/>
            <person name="Ng V."/>
            <person name="Clum A."/>
            <person name="Steindorff A."/>
            <person name="Ohm R."/>
            <person name="Martin F."/>
            <person name="Silar P."/>
            <person name="Natvig D."/>
            <person name="Lalanne C."/>
            <person name="Gautier V."/>
            <person name="Ament-Velasquez S.L."/>
            <person name="Kruys A."/>
            <person name="Hutchinson M.I."/>
            <person name="Powell A.J."/>
            <person name="Barry K."/>
            <person name="Miller A.N."/>
            <person name="Grigoriev I.V."/>
            <person name="Debuchy R."/>
            <person name="Gladieux P."/>
            <person name="Thoren M.H."/>
            <person name="Johannesson H."/>
        </authorList>
    </citation>
    <scope>NUCLEOTIDE SEQUENCE</scope>
    <source>
        <strain evidence="4">CBS 606.72</strain>
    </source>
</reference>
<dbReference type="PANTHER" id="PTHR12460">
    <property type="entry name" value="CYCLIN-DEPENDENT KINASE INHIBITOR-RELATED PROTEIN"/>
    <property type="match status" value="1"/>
</dbReference>
<dbReference type="Gene3D" id="1.25.40.90">
    <property type="match status" value="1"/>
</dbReference>
<protein>
    <submittedName>
        <fullName evidence="4">RNA polymerase II-binding domain-containing protein</fullName>
    </submittedName>
</protein>
<feature type="region of interest" description="Disordered" evidence="2">
    <location>
        <begin position="279"/>
        <end position="333"/>
    </location>
</feature>
<dbReference type="PANTHER" id="PTHR12460:SF0">
    <property type="entry name" value="CID DOMAIN-CONTAINING PROTEIN-RELATED"/>
    <property type="match status" value="1"/>
</dbReference>
<dbReference type="GO" id="GO:0099122">
    <property type="term" value="F:RNA polymerase II C-terminal domain binding"/>
    <property type="evidence" value="ECO:0007669"/>
    <property type="project" value="InterPro"/>
</dbReference>
<dbReference type="AlphaFoldDB" id="A0AA40C669"/>
<evidence type="ECO:0000256" key="1">
    <source>
        <dbReference type="SAM" id="Coils"/>
    </source>
</evidence>
<dbReference type="InterPro" id="IPR006569">
    <property type="entry name" value="CID_dom"/>
</dbReference>
<dbReference type="Pfam" id="PF04818">
    <property type="entry name" value="CID"/>
    <property type="match status" value="1"/>
</dbReference>
<proteinExistence type="predicted"/>
<evidence type="ECO:0000259" key="3">
    <source>
        <dbReference type="PROSITE" id="PS51391"/>
    </source>
</evidence>
<dbReference type="SUPFAM" id="SSF48464">
    <property type="entry name" value="ENTH/VHS domain"/>
    <property type="match status" value="1"/>
</dbReference>
<feature type="coiled-coil region" evidence="1">
    <location>
        <begin position="235"/>
        <end position="276"/>
    </location>
</feature>
<dbReference type="GO" id="GO:0031124">
    <property type="term" value="P:mRNA 3'-end processing"/>
    <property type="evidence" value="ECO:0007669"/>
    <property type="project" value="InterPro"/>
</dbReference>
<keyword evidence="1" id="KW-0175">Coiled coil</keyword>
<dbReference type="FunFam" id="1.25.40.90:FF:000030">
    <property type="entry name" value="DUF618 domain protein"/>
    <property type="match status" value="1"/>
</dbReference>
<evidence type="ECO:0000256" key="2">
    <source>
        <dbReference type="SAM" id="MobiDB-lite"/>
    </source>
</evidence>
<dbReference type="CDD" id="cd17003">
    <property type="entry name" value="CID_Rtt103"/>
    <property type="match status" value="1"/>
</dbReference>
<dbReference type="InterPro" id="IPR047883">
    <property type="entry name" value="Rtt103-like_CID"/>
</dbReference>
<feature type="region of interest" description="Disordered" evidence="2">
    <location>
        <begin position="357"/>
        <end position="381"/>
    </location>
</feature>
<evidence type="ECO:0000313" key="4">
    <source>
        <dbReference type="EMBL" id="KAK0626480.1"/>
    </source>
</evidence>
<sequence length="395" mass="43089">MAYTDDAVRSKLSALNESHDSIATTAQWIMFHRRHAAQTVHLWLTKLKDLPPPKRLNMIYLANEVTQQSKARHKDDFLQAFSPVIADATALAYKGASTDIQAKLRRVVDVWRERNIFDREVQEVMEGRLDEIDRARSSSKVGGFGGAIFGSAAAASSVPPELTPILTSLQTVTKSAPAAKNAMKAANTEYEKIQDPTAAGSPPALQAARLTGVLKNLARAEGAVTECIKARMELVTALEKILASNREELRTEQEELQTLNNRLADAERKKKEVELIIIGGLPSNEPQSVGDHNSGSPITEPDRPQVEALTPPHVQDHDELYDRSPVPRNGEAQTVTFSSAPGIEMLSNLASHYQAVPVNGSSKKRKIDTSSDFPDLGGDDGIDADVAEMLKDNKS</sequence>
<dbReference type="SMART" id="SM00582">
    <property type="entry name" value="RPR"/>
    <property type="match status" value="1"/>
</dbReference>
<name>A0AA40C669_9PEZI</name>
<dbReference type="InterPro" id="IPR008942">
    <property type="entry name" value="ENTH_VHS"/>
</dbReference>
<comment type="caution">
    <text evidence="4">The sequence shown here is derived from an EMBL/GenBank/DDBJ whole genome shotgun (WGS) entry which is preliminary data.</text>
</comment>
<dbReference type="PROSITE" id="PS51391">
    <property type="entry name" value="CID"/>
    <property type="match status" value="1"/>
</dbReference>
<feature type="compositionally biased region" description="Polar residues" evidence="2">
    <location>
        <begin position="284"/>
        <end position="297"/>
    </location>
</feature>
<accession>A0AA40C669</accession>
<feature type="domain" description="CID" evidence="3">
    <location>
        <begin position="1"/>
        <end position="133"/>
    </location>
</feature>
<dbReference type="Proteomes" id="UP001175000">
    <property type="component" value="Unassembled WGS sequence"/>
</dbReference>
<evidence type="ECO:0000313" key="5">
    <source>
        <dbReference type="Proteomes" id="UP001175000"/>
    </source>
</evidence>
<organism evidence="4 5">
    <name type="scientific">Immersiella caudata</name>
    <dbReference type="NCBI Taxonomy" id="314043"/>
    <lineage>
        <taxon>Eukaryota</taxon>
        <taxon>Fungi</taxon>
        <taxon>Dikarya</taxon>
        <taxon>Ascomycota</taxon>
        <taxon>Pezizomycotina</taxon>
        <taxon>Sordariomycetes</taxon>
        <taxon>Sordariomycetidae</taxon>
        <taxon>Sordariales</taxon>
        <taxon>Lasiosphaeriaceae</taxon>
        <taxon>Immersiella</taxon>
    </lineage>
</organism>
<keyword evidence="5" id="KW-1185">Reference proteome</keyword>